<accession>A0A0A8L1E3</accession>
<sequence length="114" mass="12179">MSETIEGNVQILRLSPGDAANFPKPGDLVTIHYTGTLENGQKFDSSVDRGSPFQCNIGVGQVIKGWDAAIPKLSIGEKARLTIPGPYAYGPRGFPGLIPPNATLVFDVELLKIN</sequence>
<dbReference type="SUPFAM" id="SSF54534">
    <property type="entry name" value="FKBP-like"/>
    <property type="match status" value="1"/>
</dbReference>
<dbReference type="AlphaFoldDB" id="A0A0A8L1E3"/>
<dbReference type="PANTHER" id="PTHR10516">
    <property type="entry name" value="PEPTIDYL-PROLYL CIS-TRANS ISOMERASE"/>
    <property type="match status" value="1"/>
</dbReference>
<feature type="domain" description="PPIase FKBP-type" evidence="6">
    <location>
        <begin position="26"/>
        <end position="114"/>
    </location>
</feature>
<protein>
    <recommendedName>
        <fullName evidence="5">peptidylprolyl isomerase</fullName>
        <ecNumber evidence="5">5.2.1.8</ecNumber>
    </recommendedName>
</protein>
<evidence type="ECO:0000313" key="8">
    <source>
        <dbReference type="Proteomes" id="UP000031516"/>
    </source>
</evidence>
<dbReference type="Proteomes" id="UP000031516">
    <property type="component" value="Unassembled WGS sequence"/>
</dbReference>
<reference evidence="7 8" key="1">
    <citation type="submission" date="2014-03" db="EMBL/GenBank/DDBJ databases">
        <title>The genome of Kluyveromyces dobzhanskii.</title>
        <authorList>
            <person name="Nystedt B."/>
            <person name="Astrom S."/>
        </authorList>
    </citation>
    <scope>NUCLEOTIDE SEQUENCE [LARGE SCALE GENOMIC DNA]</scope>
    <source>
        <strain evidence="7 8">CBS 2104</strain>
    </source>
</reference>
<evidence type="ECO:0000259" key="6">
    <source>
        <dbReference type="PROSITE" id="PS50059"/>
    </source>
</evidence>
<evidence type="ECO:0000313" key="7">
    <source>
        <dbReference type="EMBL" id="CDO92029.1"/>
    </source>
</evidence>
<dbReference type="GO" id="GO:0005737">
    <property type="term" value="C:cytoplasm"/>
    <property type="evidence" value="ECO:0007669"/>
    <property type="project" value="TreeGrafter"/>
</dbReference>
<dbReference type="InterPro" id="IPR046357">
    <property type="entry name" value="PPIase_dom_sf"/>
</dbReference>
<name>A0A0A8L1E3_9SACH</name>
<dbReference type="PROSITE" id="PS50059">
    <property type="entry name" value="FKBP_PPIASE"/>
    <property type="match status" value="1"/>
</dbReference>
<gene>
    <name evidence="7" type="ORF">KLDO_g357</name>
</gene>
<dbReference type="GO" id="GO:0003755">
    <property type="term" value="F:peptidyl-prolyl cis-trans isomerase activity"/>
    <property type="evidence" value="ECO:0007669"/>
    <property type="project" value="UniProtKB-KW"/>
</dbReference>
<dbReference type="OrthoDB" id="1902587at2759"/>
<evidence type="ECO:0000256" key="3">
    <source>
        <dbReference type="ARBA" id="ARBA00023235"/>
    </source>
</evidence>
<evidence type="ECO:0000256" key="5">
    <source>
        <dbReference type="PROSITE-ProRule" id="PRU00277"/>
    </source>
</evidence>
<comment type="catalytic activity">
    <reaction evidence="1 5">
        <text>[protein]-peptidylproline (omega=180) = [protein]-peptidylproline (omega=0)</text>
        <dbReference type="Rhea" id="RHEA:16237"/>
        <dbReference type="Rhea" id="RHEA-COMP:10747"/>
        <dbReference type="Rhea" id="RHEA-COMP:10748"/>
        <dbReference type="ChEBI" id="CHEBI:83833"/>
        <dbReference type="ChEBI" id="CHEBI:83834"/>
        <dbReference type="EC" id="5.2.1.8"/>
    </reaction>
</comment>
<organism evidence="7 8">
    <name type="scientific">Kluyveromyces dobzhanskii CBS 2104</name>
    <dbReference type="NCBI Taxonomy" id="1427455"/>
    <lineage>
        <taxon>Eukaryota</taxon>
        <taxon>Fungi</taxon>
        <taxon>Dikarya</taxon>
        <taxon>Ascomycota</taxon>
        <taxon>Saccharomycotina</taxon>
        <taxon>Saccharomycetes</taxon>
        <taxon>Saccharomycetales</taxon>
        <taxon>Saccharomycetaceae</taxon>
        <taxon>Kluyveromyces</taxon>
    </lineage>
</organism>
<proteinExistence type="inferred from homology"/>
<dbReference type="FunFam" id="3.10.50.40:FF:000025">
    <property type="entry name" value="Peptidylprolyl isomerase"/>
    <property type="match status" value="1"/>
</dbReference>
<dbReference type="Gene3D" id="3.10.50.40">
    <property type="match status" value="1"/>
</dbReference>
<keyword evidence="8" id="KW-1185">Reference proteome</keyword>
<dbReference type="EMBL" id="CCBQ010000004">
    <property type="protein sequence ID" value="CDO92029.1"/>
    <property type="molecule type" value="Genomic_DNA"/>
</dbReference>
<evidence type="ECO:0000256" key="2">
    <source>
        <dbReference type="ARBA" id="ARBA00023110"/>
    </source>
</evidence>
<dbReference type="EC" id="5.2.1.8" evidence="5"/>
<keyword evidence="3 5" id="KW-0413">Isomerase</keyword>
<comment type="similarity">
    <text evidence="4">Belongs to the FKBP-type PPIase family. FKBP1 subfamily.</text>
</comment>
<keyword evidence="2 5" id="KW-0697">Rotamase</keyword>
<comment type="caution">
    <text evidence="7">The sequence shown here is derived from an EMBL/GenBank/DDBJ whole genome shotgun (WGS) entry which is preliminary data.</text>
</comment>
<dbReference type="InterPro" id="IPR050689">
    <property type="entry name" value="FKBP-type_PPIase"/>
</dbReference>
<dbReference type="InterPro" id="IPR001179">
    <property type="entry name" value="PPIase_FKBP_dom"/>
</dbReference>
<evidence type="ECO:0000256" key="1">
    <source>
        <dbReference type="ARBA" id="ARBA00000971"/>
    </source>
</evidence>
<dbReference type="Pfam" id="PF00254">
    <property type="entry name" value="FKBP_C"/>
    <property type="match status" value="1"/>
</dbReference>
<dbReference type="PANTHER" id="PTHR10516:SF443">
    <property type="entry name" value="FK506-BINDING PROTEIN 59-RELATED"/>
    <property type="match status" value="1"/>
</dbReference>
<evidence type="ECO:0000256" key="4">
    <source>
        <dbReference type="ARBA" id="ARBA00038106"/>
    </source>
</evidence>